<dbReference type="Gene3D" id="1.25.40.10">
    <property type="entry name" value="Tetratricopeptide repeat domain"/>
    <property type="match status" value="1"/>
</dbReference>
<evidence type="ECO:0000256" key="1">
    <source>
        <dbReference type="ARBA" id="ARBA00004255"/>
    </source>
</evidence>
<dbReference type="GO" id="GO:0006888">
    <property type="term" value="P:endoplasmic reticulum to Golgi vesicle-mediated transport"/>
    <property type="evidence" value="ECO:0007669"/>
    <property type="project" value="TreeGrafter"/>
</dbReference>
<evidence type="ECO:0000256" key="7">
    <source>
        <dbReference type="ARBA" id="ARBA00022927"/>
    </source>
</evidence>
<dbReference type="GO" id="GO:0030126">
    <property type="term" value="C:COPI vesicle coat"/>
    <property type="evidence" value="ECO:0007669"/>
    <property type="project" value="TreeGrafter"/>
</dbReference>
<organism evidence="12 13">
    <name type="scientific">Gigaspora rosea</name>
    <dbReference type="NCBI Taxonomy" id="44941"/>
    <lineage>
        <taxon>Eukaryota</taxon>
        <taxon>Fungi</taxon>
        <taxon>Fungi incertae sedis</taxon>
        <taxon>Mucoromycota</taxon>
        <taxon>Glomeromycotina</taxon>
        <taxon>Glomeromycetes</taxon>
        <taxon>Diversisporales</taxon>
        <taxon>Gigasporaceae</taxon>
        <taxon>Gigaspora</taxon>
    </lineage>
</organism>
<gene>
    <name evidence="12" type="ORF">C2G38_2253469</name>
</gene>
<comment type="similarity">
    <text evidence="3 11">Belongs to the COPE family.</text>
</comment>
<evidence type="ECO:0000256" key="11">
    <source>
        <dbReference type="PIRNR" id="PIRNR016478"/>
    </source>
</evidence>
<evidence type="ECO:0000256" key="2">
    <source>
        <dbReference type="ARBA" id="ARBA00004347"/>
    </source>
</evidence>
<keyword evidence="7 11" id="KW-0653">Protein transport</keyword>
<evidence type="ECO:0000256" key="10">
    <source>
        <dbReference type="ARBA" id="ARBA00023329"/>
    </source>
</evidence>
<evidence type="ECO:0000313" key="12">
    <source>
        <dbReference type="EMBL" id="RIB06024.1"/>
    </source>
</evidence>
<evidence type="ECO:0000313" key="13">
    <source>
        <dbReference type="Proteomes" id="UP000266673"/>
    </source>
</evidence>
<comment type="function">
    <text evidence="11">The coatomer is a cytosolic protein complex that binds to dilysine motifs and reversibly associates with Golgi non-clathrin-coated vesicles, which further mediate biosynthetic protein transport from the ER, via the Golgi up to the trans Golgi network. The coatomer complex is required for budding from Golgi membranes, and is essential for the retrograde Golgi-to-ER transport of dilysine-tagged proteins.</text>
</comment>
<dbReference type="InterPro" id="IPR011990">
    <property type="entry name" value="TPR-like_helical_dom_sf"/>
</dbReference>
<dbReference type="PANTHER" id="PTHR10805:SF0">
    <property type="entry name" value="COATOMER SUBUNIT EPSILON"/>
    <property type="match status" value="1"/>
</dbReference>
<comment type="caution">
    <text evidence="12">The sequence shown here is derived from an EMBL/GenBank/DDBJ whole genome shotgun (WGS) entry which is preliminary data.</text>
</comment>
<comment type="subcellular location">
    <subcellularLocation>
        <location evidence="2">Cytoplasmic vesicle</location>
        <location evidence="2">COPI-coated vesicle membrane</location>
        <topology evidence="2">Peripheral membrane protein</topology>
        <orientation evidence="2">Cytoplasmic side</orientation>
    </subcellularLocation>
    <subcellularLocation>
        <location evidence="1">Golgi apparatus membrane</location>
        <topology evidence="1">Peripheral membrane protein</topology>
        <orientation evidence="1">Cytoplasmic side</orientation>
    </subcellularLocation>
</comment>
<dbReference type="GO" id="GO:0000139">
    <property type="term" value="C:Golgi membrane"/>
    <property type="evidence" value="ECO:0007669"/>
    <property type="project" value="UniProtKB-SubCell"/>
</dbReference>
<dbReference type="Proteomes" id="UP000266673">
    <property type="component" value="Unassembled WGS sequence"/>
</dbReference>
<dbReference type="EMBL" id="QKWP01001880">
    <property type="protein sequence ID" value="RIB06024.1"/>
    <property type="molecule type" value="Genomic_DNA"/>
</dbReference>
<keyword evidence="9 11" id="KW-0472">Membrane</keyword>
<protein>
    <recommendedName>
        <fullName evidence="11">Coatomer subunit epsilon</fullName>
    </recommendedName>
</protein>
<keyword evidence="10 11" id="KW-0968">Cytoplasmic vesicle</keyword>
<dbReference type="InterPro" id="IPR006822">
    <property type="entry name" value="Coatomer_esu"/>
</dbReference>
<keyword evidence="6 11" id="KW-0931">ER-Golgi transport</keyword>
<keyword evidence="13" id="KW-1185">Reference proteome</keyword>
<sequence>MVIITRIGERLKRCASYVFDYLVKVRINEGSSRTSVSESAKLNIPVSCLYKQGKHNVVITEINDSDPIDLRIVKLLAVFLQSKSSSHASETKKEEVLKGLKEILGDTANLSNATVQIIVGMIYNHEGLFEDALKVLARHNRNLECFALIIQIYLQLDRLDLAKREIAATKTWAEDAMLAQLVKAWDGDKYQEAYYIYEEIAQSPSPNTVKVLNGQAVCNIHLGRYPEAENLLLEALNKNNSDPDTLVNLIMISNLIGKPTEVINRYITQLKEVAPNHVFLQDLELKTSLFDHSAQRFALV</sequence>
<dbReference type="PIRSF" id="PIRSF016478">
    <property type="entry name" value="Coatomer_esu"/>
    <property type="match status" value="1"/>
</dbReference>
<name>A0A397U727_9GLOM</name>
<dbReference type="GO" id="GO:0005198">
    <property type="term" value="F:structural molecule activity"/>
    <property type="evidence" value="ECO:0007669"/>
    <property type="project" value="UniProtKB-UniRule"/>
</dbReference>
<dbReference type="GO" id="GO:0006891">
    <property type="term" value="P:intra-Golgi vesicle-mediated transport"/>
    <property type="evidence" value="ECO:0007669"/>
    <property type="project" value="TreeGrafter"/>
</dbReference>
<keyword evidence="5 11" id="KW-0963">Cytoplasm</keyword>
<evidence type="ECO:0000256" key="3">
    <source>
        <dbReference type="ARBA" id="ARBA00008827"/>
    </source>
</evidence>
<proteinExistence type="inferred from homology"/>
<reference evidence="12 13" key="1">
    <citation type="submission" date="2018-06" db="EMBL/GenBank/DDBJ databases">
        <title>Comparative genomics reveals the genomic features of Rhizophagus irregularis, R. cerebriforme, R. diaphanum and Gigaspora rosea, and their symbiotic lifestyle signature.</title>
        <authorList>
            <person name="Morin E."/>
            <person name="San Clemente H."/>
            <person name="Chen E.C.H."/>
            <person name="De La Providencia I."/>
            <person name="Hainaut M."/>
            <person name="Kuo A."/>
            <person name="Kohler A."/>
            <person name="Murat C."/>
            <person name="Tang N."/>
            <person name="Roy S."/>
            <person name="Loubradou J."/>
            <person name="Henrissat B."/>
            <person name="Grigoriev I.V."/>
            <person name="Corradi N."/>
            <person name="Roux C."/>
            <person name="Martin F.M."/>
        </authorList>
    </citation>
    <scope>NUCLEOTIDE SEQUENCE [LARGE SCALE GENOMIC DNA]</scope>
    <source>
        <strain evidence="12 13">DAOM 194757</strain>
    </source>
</reference>
<keyword evidence="8 11" id="KW-0333">Golgi apparatus</keyword>
<dbReference type="Pfam" id="PF04733">
    <property type="entry name" value="Coatomer_E"/>
    <property type="match status" value="1"/>
</dbReference>
<dbReference type="AlphaFoldDB" id="A0A397U727"/>
<dbReference type="GO" id="GO:0006890">
    <property type="term" value="P:retrograde vesicle-mediated transport, Golgi to endoplasmic reticulum"/>
    <property type="evidence" value="ECO:0007669"/>
    <property type="project" value="UniProtKB-UniRule"/>
</dbReference>
<evidence type="ECO:0000256" key="4">
    <source>
        <dbReference type="ARBA" id="ARBA00022448"/>
    </source>
</evidence>
<evidence type="ECO:0000256" key="9">
    <source>
        <dbReference type="ARBA" id="ARBA00023136"/>
    </source>
</evidence>
<dbReference type="SUPFAM" id="SSF48452">
    <property type="entry name" value="TPR-like"/>
    <property type="match status" value="1"/>
</dbReference>
<dbReference type="GO" id="GO:0015031">
    <property type="term" value="P:protein transport"/>
    <property type="evidence" value="ECO:0007669"/>
    <property type="project" value="UniProtKB-UniRule"/>
</dbReference>
<evidence type="ECO:0000256" key="8">
    <source>
        <dbReference type="ARBA" id="ARBA00023034"/>
    </source>
</evidence>
<keyword evidence="4 11" id="KW-0813">Transport</keyword>
<dbReference type="STRING" id="44941.A0A397U727"/>
<accession>A0A397U727</accession>
<dbReference type="OrthoDB" id="310217at2759"/>
<evidence type="ECO:0000256" key="6">
    <source>
        <dbReference type="ARBA" id="ARBA00022892"/>
    </source>
</evidence>
<dbReference type="PANTHER" id="PTHR10805">
    <property type="entry name" value="COATOMER SUBUNIT EPSILON"/>
    <property type="match status" value="1"/>
</dbReference>
<evidence type="ECO:0000256" key="5">
    <source>
        <dbReference type="ARBA" id="ARBA00022490"/>
    </source>
</evidence>